<dbReference type="AlphaFoldDB" id="A0A5B9VVH5"/>
<dbReference type="InterPro" id="IPR054712">
    <property type="entry name" value="Cas3-like_dom"/>
</dbReference>
<dbReference type="GO" id="GO:0004386">
    <property type="term" value="F:helicase activity"/>
    <property type="evidence" value="ECO:0007669"/>
    <property type="project" value="UniProtKB-KW"/>
</dbReference>
<keyword evidence="4" id="KW-0547">Nucleotide-binding</keyword>
<comment type="similarity">
    <text evidence="1">In the N-terminal section; belongs to the CRISPR-associated nuclease Cas3-HD family.</text>
</comment>
<evidence type="ECO:0000313" key="12">
    <source>
        <dbReference type="Proteomes" id="UP000324233"/>
    </source>
</evidence>
<dbReference type="SMART" id="SM00487">
    <property type="entry name" value="DEXDc"/>
    <property type="match status" value="1"/>
</dbReference>
<reference evidence="11 12" key="1">
    <citation type="submission" date="2019-08" db="EMBL/GenBank/DDBJ databases">
        <title>Deep-cultivation of Planctomycetes and their phenomic and genomic characterization uncovers novel biology.</title>
        <authorList>
            <person name="Wiegand S."/>
            <person name="Jogler M."/>
            <person name="Boedeker C."/>
            <person name="Pinto D."/>
            <person name="Vollmers J."/>
            <person name="Rivas-Marin E."/>
            <person name="Kohn T."/>
            <person name="Peeters S.H."/>
            <person name="Heuer A."/>
            <person name="Rast P."/>
            <person name="Oberbeckmann S."/>
            <person name="Bunk B."/>
            <person name="Jeske O."/>
            <person name="Meyerdierks A."/>
            <person name="Storesund J.E."/>
            <person name="Kallscheuer N."/>
            <person name="Luecker S."/>
            <person name="Lage O.M."/>
            <person name="Pohl T."/>
            <person name="Merkel B.J."/>
            <person name="Hornburger P."/>
            <person name="Mueller R.-W."/>
            <person name="Bruemmer F."/>
            <person name="Labrenz M."/>
            <person name="Spormann A.M."/>
            <person name="Op den Camp H."/>
            <person name="Overmann J."/>
            <person name="Amann R."/>
            <person name="Jetten M.S.M."/>
            <person name="Mascher T."/>
            <person name="Medema M.H."/>
            <person name="Devos D.P."/>
            <person name="Kaster A.-K."/>
            <person name="Ovreas L."/>
            <person name="Rohde M."/>
            <person name="Galperin M.Y."/>
            <person name="Jogler C."/>
        </authorList>
    </citation>
    <scope>NUCLEOTIDE SEQUENCE [LARGE SCALE GENOMIC DNA]</scope>
    <source>
        <strain evidence="11 12">OJF2</strain>
    </source>
</reference>
<keyword evidence="7" id="KW-0067">ATP-binding</keyword>
<dbReference type="CDD" id="cd09641">
    <property type="entry name" value="Cas3''_I"/>
    <property type="match status" value="1"/>
</dbReference>
<dbReference type="InterPro" id="IPR014001">
    <property type="entry name" value="Helicase_ATP-bd"/>
</dbReference>
<dbReference type="EMBL" id="CP042997">
    <property type="protein sequence ID" value="QEH32074.1"/>
    <property type="molecule type" value="Genomic_DNA"/>
</dbReference>
<evidence type="ECO:0000256" key="3">
    <source>
        <dbReference type="ARBA" id="ARBA00022723"/>
    </source>
</evidence>
<dbReference type="SUPFAM" id="SSF109604">
    <property type="entry name" value="HD-domain/PDEase-like"/>
    <property type="match status" value="1"/>
</dbReference>
<keyword evidence="6 11" id="KW-0347">Helicase</keyword>
<dbReference type="Proteomes" id="UP000324233">
    <property type="component" value="Chromosome"/>
</dbReference>
<dbReference type="RefSeq" id="WP_210420378.1">
    <property type="nucleotide sequence ID" value="NZ_CP042997.1"/>
</dbReference>
<evidence type="ECO:0000256" key="7">
    <source>
        <dbReference type="ARBA" id="ARBA00022840"/>
    </source>
</evidence>
<dbReference type="KEGG" id="agv:OJF2_05430"/>
<dbReference type="PROSITE" id="PS51192">
    <property type="entry name" value="HELICASE_ATP_BIND_1"/>
    <property type="match status" value="1"/>
</dbReference>
<dbReference type="Gene3D" id="1.10.3210.30">
    <property type="match status" value="1"/>
</dbReference>
<dbReference type="InterPro" id="IPR006483">
    <property type="entry name" value="CRISPR-assoc_Cas3_HD"/>
</dbReference>
<evidence type="ECO:0000256" key="5">
    <source>
        <dbReference type="ARBA" id="ARBA00022801"/>
    </source>
</evidence>
<dbReference type="PROSITE" id="PS51643">
    <property type="entry name" value="HD_CAS3"/>
    <property type="match status" value="1"/>
</dbReference>
<dbReference type="NCBIfam" id="TIGR01596">
    <property type="entry name" value="cas3_HD"/>
    <property type="match status" value="1"/>
</dbReference>
<feature type="domain" description="Helicase ATP-binding" evidence="9">
    <location>
        <begin position="241"/>
        <end position="425"/>
    </location>
</feature>
<comment type="similarity">
    <text evidence="2">In the central section; belongs to the CRISPR-associated helicase Cas3 family.</text>
</comment>
<keyword evidence="3" id="KW-0479">Metal-binding</keyword>
<keyword evidence="5" id="KW-0378">Hydrolase</keyword>
<proteinExistence type="inferred from homology"/>
<dbReference type="Gene3D" id="3.40.50.300">
    <property type="entry name" value="P-loop containing nucleotide triphosphate hydrolases"/>
    <property type="match status" value="2"/>
</dbReference>
<evidence type="ECO:0000256" key="8">
    <source>
        <dbReference type="ARBA" id="ARBA00023118"/>
    </source>
</evidence>
<evidence type="ECO:0000313" key="11">
    <source>
        <dbReference type="EMBL" id="QEH32074.1"/>
    </source>
</evidence>
<dbReference type="InterPro" id="IPR027417">
    <property type="entry name" value="P-loop_NTPase"/>
</dbReference>
<evidence type="ECO:0000256" key="4">
    <source>
        <dbReference type="ARBA" id="ARBA00022741"/>
    </source>
</evidence>
<evidence type="ECO:0000256" key="1">
    <source>
        <dbReference type="ARBA" id="ARBA00006847"/>
    </source>
</evidence>
<name>A0A5B9VVH5_9BACT</name>
<keyword evidence="12" id="KW-1185">Reference proteome</keyword>
<dbReference type="GO" id="GO:0003676">
    <property type="term" value="F:nucleic acid binding"/>
    <property type="evidence" value="ECO:0007669"/>
    <property type="project" value="InterPro"/>
</dbReference>
<evidence type="ECO:0000256" key="2">
    <source>
        <dbReference type="ARBA" id="ARBA00009046"/>
    </source>
</evidence>
<dbReference type="CDD" id="cd17930">
    <property type="entry name" value="DEXHc_cas3"/>
    <property type="match status" value="1"/>
</dbReference>
<sequence length="761" mass="83239">MPSIPYAHSLPDRPSEDWHSLEDHLLGTARLAEGFASAFGAGEWGRLAGLWHDLGKYSEAFQGYLRSVSEPDATGHKSDLAGRVIHSTAGAQHAVNRGLVGRLLAFAIAGHHAGLPDAEAGESGLSMRLQEVPEPIDRAPTRLLEHPLPPPPRLCVIGDGPRRAFALAFFTRMVFSCLVDADFLDTEAFFSPRRAGLRPDGTVSCSDLLGRLGKALEEKQRLAADTPVNRRRREVLAACLEKASLGPGFFSLDVPTGGGKTLSSLAFALSHATQHGLRRVVYAIPFTSIIEQTANVFREALGDLGGQVLEHHSNLEPDDPVRQTDRSRLAAENFDSPLVVTTNVQLFESLFASRTSRCRKLHRLARNVIILDEAQTLPPQLLAPTLAALEELVANYGATVVLCTATQPAVTRHDGFPIGLDGVRPIIDDPARLHASLGRTSVTLLGATSNDDLIGRLRAERQALCIVNSRRHASDLFRRLDDPAALHLSASMCAAHRSEVVAEIRRRLLPAVNEPCRVISTQVIEAGVDVDFPACFRAAAGLDSIAQAAGRCNREGLLSAPDGSPSLGRVFVFDYDRKEYPTASLIEQAAQCFREVAPDHQLGLLAPPATKAYFRLRYWQQGGQDGRGWDRGDGGQSVMGCFAPDRKTLLHAQFRTAVSAYRLIDDAQTPILVPFGDRGRELIRELEMMPEQPEPERLRAFDRNAQRYVVGVYDRGLKALLESGVLLEYHGRYCLGNREAYHERLGLTFEALGLDPDRLVI</sequence>
<evidence type="ECO:0000259" key="10">
    <source>
        <dbReference type="PROSITE" id="PS51643"/>
    </source>
</evidence>
<dbReference type="GO" id="GO:0051607">
    <property type="term" value="P:defense response to virus"/>
    <property type="evidence" value="ECO:0007669"/>
    <property type="project" value="UniProtKB-KW"/>
</dbReference>
<dbReference type="GO" id="GO:0016787">
    <property type="term" value="F:hydrolase activity"/>
    <property type="evidence" value="ECO:0007669"/>
    <property type="project" value="UniProtKB-KW"/>
</dbReference>
<dbReference type="GO" id="GO:0046872">
    <property type="term" value="F:metal ion binding"/>
    <property type="evidence" value="ECO:0007669"/>
    <property type="project" value="UniProtKB-KW"/>
</dbReference>
<dbReference type="Pfam" id="PF22590">
    <property type="entry name" value="Cas3-like_C_2"/>
    <property type="match status" value="1"/>
</dbReference>
<protein>
    <submittedName>
        <fullName evidence="11">DEAD/DEAH box helicase</fullName>
    </submittedName>
</protein>
<dbReference type="InterPro" id="IPR038257">
    <property type="entry name" value="CRISPR-assoc_Cas3_HD_sf"/>
</dbReference>
<accession>A0A5B9VVH5</accession>
<feature type="domain" description="HD Cas3-type" evidence="10">
    <location>
        <begin position="14"/>
        <end position="184"/>
    </location>
</feature>
<evidence type="ECO:0000256" key="6">
    <source>
        <dbReference type="ARBA" id="ARBA00022806"/>
    </source>
</evidence>
<organism evidence="11 12">
    <name type="scientific">Aquisphaera giovannonii</name>
    <dbReference type="NCBI Taxonomy" id="406548"/>
    <lineage>
        <taxon>Bacteria</taxon>
        <taxon>Pseudomonadati</taxon>
        <taxon>Planctomycetota</taxon>
        <taxon>Planctomycetia</taxon>
        <taxon>Isosphaerales</taxon>
        <taxon>Isosphaeraceae</taxon>
        <taxon>Aquisphaera</taxon>
    </lineage>
</organism>
<dbReference type="Pfam" id="PF00270">
    <property type="entry name" value="DEAD"/>
    <property type="match status" value="1"/>
</dbReference>
<dbReference type="SUPFAM" id="SSF52540">
    <property type="entry name" value="P-loop containing nucleoside triphosphate hydrolases"/>
    <property type="match status" value="1"/>
</dbReference>
<dbReference type="InterPro" id="IPR011545">
    <property type="entry name" value="DEAD/DEAH_box_helicase_dom"/>
</dbReference>
<evidence type="ECO:0000259" key="9">
    <source>
        <dbReference type="PROSITE" id="PS51192"/>
    </source>
</evidence>
<gene>
    <name evidence="11" type="ORF">OJF2_05430</name>
</gene>
<dbReference type="GO" id="GO:0005524">
    <property type="term" value="F:ATP binding"/>
    <property type="evidence" value="ECO:0007669"/>
    <property type="project" value="UniProtKB-KW"/>
</dbReference>
<keyword evidence="8" id="KW-0051">Antiviral defense</keyword>